<dbReference type="Proteomes" id="UP000293874">
    <property type="component" value="Unassembled WGS sequence"/>
</dbReference>
<gene>
    <name evidence="4" type="ORF">EV199_0801</name>
</gene>
<dbReference type="InterPro" id="IPR036477">
    <property type="entry name" value="Formyl_transf_N_sf"/>
</dbReference>
<dbReference type="EMBL" id="SGXA01000001">
    <property type="protein sequence ID" value="RZS74949.1"/>
    <property type="molecule type" value="Genomic_DNA"/>
</dbReference>
<evidence type="ECO:0000259" key="3">
    <source>
        <dbReference type="Pfam" id="PF02911"/>
    </source>
</evidence>
<dbReference type="GO" id="GO:0004479">
    <property type="term" value="F:methionyl-tRNA formyltransferase activity"/>
    <property type="evidence" value="ECO:0007669"/>
    <property type="project" value="TreeGrafter"/>
</dbReference>
<proteinExistence type="predicted"/>
<accession>A0A4Q7N2D1</accession>
<evidence type="ECO:0000313" key="5">
    <source>
        <dbReference type="Proteomes" id="UP000293874"/>
    </source>
</evidence>
<dbReference type="SUPFAM" id="SSF53328">
    <property type="entry name" value="Formyltransferase"/>
    <property type="match status" value="1"/>
</dbReference>
<dbReference type="InterPro" id="IPR005793">
    <property type="entry name" value="Formyl_trans_C"/>
</dbReference>
<reference evidence="4 5" key="1">
    <citation type="submission" date="2019-02" db="EMBL/GenBank/DDBJ databases">
        <title>Genomic Encyclopedia of Type Strains, Phase IV (KMG-IV): sequencing the most valuable type-strain genomes for metagenomic binning, comparative biology and taxonomic classification.</title>
        <authorList>
            <person name="Goeker M."/>
        </authorList>
    </citation>
    <scope>NUCLEOTIDE SEQUENCE [LARGE SCALE GENOMIC DNA]</scope>
    <source>
        <strain evidence="4 5">DSM 18116</strain>
    </source>
</reference>
<feature type="domain" description="Formyl transferase N-terminal" evidence="2">
    <location>
        <begin position="57"/>
        <end position="165"/>
    </location>
</feature>
<feature type="signal peptide" evidence="1">
    <location>
        <begin position="1"/>
        <end position="28"/>
    </location>
</feature>
<dbReference type="PANTHER" id="PTHR11138:SF5">
    <property type="entry name" value="METHIONYL-TRNA FORMYLTRANSFERASE, MITOCHONDRIAL"/>
    <property type="match status" value="1"/>
</dbReference>
<sequence>MIRVAILCNDRLCLPAVSWLMASGLAVAVGMPAATHETSLLIRSQCQHSGLPFQSFSRKSFAEDLRLWLDAYQPDLVLVKTFPWLIPSALLNIPSKGFINFHYAPLPAYRGPSPLFWMVRNQVKQGGVTVHQIDEHFDTGPVMLQQPVLIHPDFTFGMLVSQLAFAGLHCCKALMQGLNDGTLKQIPQPEHNAGWYRRQEPADLVVDWEKMSASSIRALVLACNPWNKGAATYCNNWIFGLTDVSLAGIIGNGNEQSHLPGTILTVDEKNGVLVSCLQNQLLRIDVIYCEEGFFPGYKLSSFGIKAGYRLGHYTMPAPAIQTPSHANLYPST</sequence>
<dbReference type="PANTHER" id="PTHR11138">
    <property type="entry name" value="METHIONYL-TRNA FORMYLTRANSFERASE"/>
    <property type="match status" value="1"/>
</dbReference>
<keyword evidence="5" id="KW-1185">Reference proteome</keyword>
<protein>
    <submittedName>
        <fullName evidence="4">Methionyl-tRNA formyltransferase</fullName>
    </submittedName>
</protein>
<evidence type="ECO:0000259" key="2">
    <source>
        <dbReference type="Pfam" id="PF00551"/>
    </source>
</evidence>
<keyword evidence="1" id="KW-0732">Signal</keyword>
<dbReference type="Gene3D" id="3.40.50.12230">
    <property type="match status" value="1"/>
</dbReference>
<dbReference type="SUPFAM" id="SSF50486">
    <property type="entry name" value="FMT C-terminal domain-like"/>
    <property type="match status" value="1"/>
</dbReference>
<keyword evidence="4" id="KW-0808">Transferase</keyword>
<organism evidence="4 5">
    <name type="scientific">Pseudobacter ginsenosidimutans</name>
    <dbReference type="NCBI Taxonomy" id="661488"/>
    <lineage>
        <taxon>Bacteria</taxon>
        <taxon>Pseudomonadati</taxon>
        <taxon>Bacteroidota</taxon>
        <taxon>Chitinophagia</taxon>
        <taxon>Chitinophagales</taxon>
        <taxon>Chitinophagaceae</taxon>
        <taxon>Pseudobacter</taxon>
    </lineage>
</organism>
<evidence type="ECO:0000313" key="4">
    <source>
        <dbReference type="EMBL" id="RZS74949.1"/>
    </source>
</evidence>
<dbReference type="InterPro" id="IPR002376">
    <property type="entry name" value="Formyl_transf_N"/>
</dbReference>
<comment type="caution">
    <text evidence="4">The sequence shown here is derived from an EMBL/GenBank/DDBJ whole genome shotgun (WGS) entry which is preliminary data.</text>
</comment>
<feature type="chain" id="PRO_5020600741" evidence="1">
    <location>
        <begin position="29"/>
        <end position="332"/>
    </location>
</feature>
<dbReference type="GO" id="GO:0005829">
    <property type="term" value="C:cytosol"/>
    <property type="evidence" value="ECO:0007669"/>
    <property type="project" value="TreeGrafter"/>
</dbReference>
<name>A0A4Q7N2D1_9BACT</name>
<dbReference type="OrthoDB" id="1092294at2"/>
<dbReference type="AlphaFoldDB" id="A0A4Q7N2D1"/>
<feature type="domain" description="Formyl transferase C-terminal" evidence="3">
    <location>
        <begin position="201"/>
        <end position="287"/>
    </location>
</feature>
<dbReference type="Pfam" id="PF00551">
    <property type="entry name" value="Formyl_trans_N"/>
    <property type="match status" value="1"/>
</dbReference>
<dbReference type="InterPro" id="IPR011034">
    <property type="entry name" value="Formyl_transferase-like_C_sf"/>
</dbReference>
<evidence type="ECO:0000256" key="1">
    <source>
        <dbReference type="SAM" id="SignalP"/>
    </source>
</evidence>
<dbReference type="RefSeq" id="WP_130539368.1">
    <property type="nucleotide sequence ID" value="NZ_CP042431.1"/>
</dbReference>
<dbReference type="Pfam" id="PF02911">
    <property type="entry name" value="Formyl_trans_C"/>
    <property type="match status" value="1"/>
</dbReference>